<dbReference type="AlphaFoldDB" id="A0A918GPF9"/>
<reference evidence="3" key="2">
    <citation type="submission" date="2020-09" db="EMBL/GenBank/DDBJ databases">
        <authorList>
            <person name="Sun Q."/>
            <person name="Ohkuma M."/>
        </authorList>
    </citation>
    <scope>NUCLEOTIDE SEQUENCE</scope>
    <source>
        <strain evidence="3">JCM 3276</strain>
    </source>
</reference>
<dbReference type="InterPro" id="IPR025158">
    <property type="entry name" value="Mg_chelat-rel_C"/>
</dbReference>
<protein>
    <recommendedName>
        <fullName evidence="2">Mg chelatase-related protein C-terminal domain-containing protein</fullName>
    </recommendedName>
</protein>
<organism evidence="3 4">
    <name type="scientific">Actinokineospora fastidiosa</name>
    <dbReference type="NCBI Taxonomy" id="1816"/>
    <lineage>
        <taxon>Bacteria</taxon>
        <taxon>Bacillati</taxon>
        <taxon>Actinomycetota</taxon>
        <taxon>Actinomycetes</taxon>
        <taxon>Pseudonocardiales</taxon>
        <taxon>Pseudonocardiaceae</taxon>
        <taxon>Actinokineospora</taxon>
    </lineage>
</organism>
<dbReference type="RefSeq" id="WP_373292454.1">
    <property type="nucleotide sequence ID" value="NZ_BMRB01000005.1"/>
</dbReference>
<name>A0A918GPF9_9PSEU</name>
<feature type="region of interest" description="Disordered" evidence="1">
    <location>
        <begin position="1"/>
        <end position="21"/>
    </location>
</feature>
<feature type="domain" description="Mg chelatase-related protein C-terminal" evidence="2">
    <location>
        <begin position="55"/>
        <end position="106"/>
    </location>
</feature>
<evidence type="ECO:0000256" key="1">
    <source>
        <dbReference type="SAM" id="MobiDB-lite"/>
    </source>
</evidence>
<keyword evidence="4" id="KW-1185">Reference proteome</keyword>
<dbReference type="EMBL" id="BMRB01000005">
    <property type="protein sequence ID" value="GGS49522.1"/>
    <property type="molecule type" value="Genomic_DNA"/>
</dbReference>
<dbReference type="Pfam" id="PF13335">
    <property type="entry name" value="Mg_chelatase_C"/>
    <property type="match status" value="1"/>
</dbReference>
<evidence type="ECO:0000313" key="4">
    <source>
        <dbReference type="Proteomes" id="UP000660680"/>
    </source>
</evidence>
<accession>A0A918GPF9</accession>
<comment type="caution">
    <text evidence="3">The sequence shown here is derived from an EMBL/GenBank/DDBJ whole genome shotgun (WGS) entry which is preliminary data.</text>
</comment>
<proteinExistence type="predicted"/>
<gene>
    <name evidence="3" type="ORF">GCM10010171_50810</name>
</gene>
<evidence type="ECO:0000313" key="3">
    <source>
        <dbReference type="EMBL" id="GGS49522.1"/>
    </source>
</evidence>
<sequence>MHTTASAVITQPPKSGPHHIRPTLTTQPCEAVLRPIRATAPALTRQTPETVPLPIPPGAVAMLDHALSARELTARGVDRCIRVAWVLADLAEAPDADQVAAALHFRDRLTLHATAPALATQTPEAGLHPIRGR</sequence>
<feature type="compositionally biased region" description="Polar residues" evidence="1">
    <location>
        <begin position="1"/>
        <end position="13"/>
    </location>
</feature>
<evidence type="ECO:0000259" key="2">
    <source>
        <dbReference type="Pfam" id="PF13335"/>
    </source>
</evidence>
<dbReference type="Proteomes" id="UP000660680">
    <property type="component" value="Unassembled WGS sequence"/>
</dbReference>
<reference evidence="3" key="1">
    <citation type="journal article" date="2014" name="Int. J. Syst. Evol. Microbiol.">
        <title>Complete genome sequence of Corynebacterium casei LMG S-19264T (=DSM 44701T), isolated from a smear-ripened cheese.</title>
        <authorList>
            <consortium name="US DOE Joint Genome Institute (JGI-PGF)"/>
            <person name="Walter F."/>
            <person name="Albersmeier A."/>
            <person name="Kalinowski J."/>
            <person name="Ruckert C."/>
        </authorList>
    </citation>
    <scope>NUCLEOTIDE SEQUENCE</scope>
    <source>
        <strain evidence="3">JCM 3276</strain>
    </source>
</reference>